<feature type="transmembrane region" description="Helical" evidence="6">
    <location>
        <begin position="354"/>
        <end position="373"/>
    </location>
</feature>
<evidence type="ECO:0000313" key="7">
    <source>
        <dbReference type="EMBL" id="TMO69961.1"/>
    </source>
</evidence>
<dbReference type="Proteomes" id="UP000307217">
    <property type="component" value="Unassembled WGS sequence"/>
</dbReference>
<accession>A0A5S3VCS2</accession>
<keyword evidence="5 6" id="KW-0472">Membrane</keyword>
<feature type="transmembrane region" description="Helical" evidence="6">
    <location>
        <begin position="64"/>
        <end position="89"/>
    </location>
</feature>
<dbReference type="EMBL" id="PNBW01000033">
    <property type="protein sequence ID" value="TMO75978.1"/>
    <property type="molecule type" value="Genomic_DNA"/>
</dbReference>
<feature type="transmembrane region" description="Helical" evidence="6">
    <location>
        <begin position="277"/>
        <end position="302"/>
    </location>
</feature>
<reference evidence="10" key="2">
    <citation type="submission" date="2019-06" db="EMBL/GenBank/DDBJ databases">
        <title>Co-occurence of chitin degradation, pigmentation and bioactivity in marine Pseudoalteromonas.</title>
        <authorList>
            <person name="Sonnenschein E.C."/>
            <person name="Bech P.K."/>
        </authorList>
    </citation>
    <scope>NUCLEOTIDE SEQUENCE [LARGE SCALE GENOMIC DNA]</scope>
    <source>
        <strain evidence="10">S3790</strain>
    </source>
</reference>
<evidence type="ECO:0008006" key="11">
    <source>
        <dbReference type="Google" id="ProtNLM"/>
    </source>
</evidence>
<evidence type="ECO:0000256" key="6">
    <source>
        <dbReference type="SAM" id="Phobius"/>
    </source>
</evidence>
<keyword evidence="3 6" id="KW-0812">Transmembrane</keyword>
<evidence type="ECO:0000256" key="1">
    <source>
        <dbReference type="ARBA" id="ARBA00004651"/>
    </source>
</evidence>
<evidence type="ECO:0000313" key="10">
    <source>
        <dbReference type="Proteomes" id="UP000307217"/>
    </source>
</evidence>
<dbReference type="AlphaFoldDB" id="A0A5S3VCS2"/>
<evidence type="ECO:0000256" key="4">
    <source>
        <dbReference type="ARBA" id="ARBA00022989"/>
    </source>
</evidence>
<feature type="transmembrane region" description="Helical" evidence="6">
    <location>
        <begin position="132"/>
        <end position="155"/>
    </location>
</feature>
<feature type="transmembrane region" description="Helical" evidence="6">
    <location>
        <begin position="410"/>
        <end position="428"/>
    </location>
</feature>
<dbReference type="InterPro" id="IPR050833">
    <property type="entry name" value="Poly_Biosynth_Transport"/>
</dbReference>
<dbReference type="OrthoDB" id="5365632at2"/>
<comment type="caution">
    <text evidence="7">The sequence shown here is derived from an EMBL/GenBank/DDBJ whole genome shotgun (WGS) entry which is preliminary data.</text>
</comment>
<feature type="transmembrane region" description="Helical" evidence="6">
    <location>
        <begin position="20"/>
        <end position="43"/>
    </location>
</feature>
<dbReference type="PANTHER" id="PTHR30250:SF26">
    <property type="entry name" value="PSMA PROTEIN"/>
    <property type="match status" value="1"/>
</dbReference>
<dbReference type="EMBL" id="PNBX01000008">
    <property type="protein sequence ID" value="TMO69961.1"/>
    <property type="molecule type" value="Genomic_DNA"/>
</dbReference>
<feature type="transmembrane region" description="Helical" evidence="6">
    <location>
        <begin position="440"/>
        <end position="459"/>
    </location>
</feature>
<organism evidence="7 10">
    <name type="scientific">Pseudoalteromonas aurantia</name>
    <dbReference type="NCBI Taxonomy" id="43654"/>
    <lineage>
        <taxon>Bacteria</taxon>
        <taxon>Pseudomonadati</taxon>
        <taxon>Pseudomonadota</taxon>
        <taxon>Gammaproteobacteria</taxon>
        <taxon>Alteromonadales</taxon>
        <taxon>Pseudoalteromonadaceae</taxon>
        <taxon>Pseudoalteromonas</taxon>
    </lineage>
</organism>
<dbReference type="Proteomes" id="UP000307164">
    <property type="component" value="Unassembled WGS sequence"/>
</dbReference>
<reference evidence="9 10" key="1">
    <citation type="submission" date="2018-01" db="EMBL/GenBank/DDBJ databases">
        <authorList>
            <person name="Paulsen S."/>
            <person name="Gram L.K."/>
        </authorList>
    </citation>
    <scope>NUCLEOTIDE SEQUENCE [LARGE SCALE GENOMIC DNA]</scope>
    <source>
        <strain evidence="7 10">S3790</strain>
        <strain evidence="8 9">S3895</strain>
    </source>
</reference>
<evidence type="ECO:0000256" key="3">
    <source>
        <dbReference type="ARBA" id="ARBA00022692"/>
    </source>
</evidence>
<dbReference type="PANTHER" id="PTHR30250">
    <property type="entry name" value="PST FAMILY PREDICTED COLANIC ACID TRANSPORTER"/>
    <property type="match status" value="1"/>
</dbReference>
<protein>
    <recommendedName>
        <fullName evidence="11">Polysaccharide biosynthesis protein</fullName>
    </recommendedName>
</protein>
<feature type="transmembrane region" description="Helical" evidence="6">
    <location>
        <begin position="101"/>
        <end position="120"/>
    </location>
</feature>
<dbReference type="GO" id="GO:0005886">
    <property type="term" value="C:plasma membrane"/>
    <property type="evidence" value="ECO:0007669"/>
    <property type="project" value="UniProtKB-SubCell"/>
</dbReference>
<proteinExistence type="predicted"/>
<feature type="transmembrane region" description="Helical" evidence="6">
    <location>
        <begin position="161"/>
        <end position="187"/>
    </location>
</feature>
<keyword evidence="2" id="KW-1003">Cell membrane</keyword>
<reference evidence="7" key="3">
    <citation type="submission" date="2019-09" db="EMBL/GenBank/DDBJ databases">
        <title>Co-occurence of chitin degradation, pigmentation and bioactivity in marine Pseudoalteromonas.</title>
        <authorList>
            <person name="Sonnenschein E.C."/>
            <person name="Bech P.K."/>
        </authorList>
    </citation>
    <scope>NUCLEOTIDE SEQUENCE</scope>
    <source>
        <strain evidence="7">S3790</strain>
        <strain evidence="8 9">S3895</strain>
    </source>
</reference>
<comment type="subcellular location">
    <subcellularLocation>
        <location evidence="1">Cell membrane</location>
        <topology evidence="1">Multi-pass membrane protein</topology>
    </subcellularLocation>
</comment>
<dbReference type="RefSeq" id="WP_138589902.1">
    <property type="nucleotide sequence ID" value="NZ_PNBW01000033.1"/>
</dbReference>
<evidence type="ECO:0000313" key="8">
    <source>
        <dbReference type="EMBL" id="TMO75978.1"/>
    </source>
</evidence>
<name>A0A5S3VCS2_9GAMM</name>
<evidence type="ECO:0000256" key="2">
    <source>
        <dbReference type="ARBA" id="ARBA00022475"/>
    </source>
</evidence>
<gene>
    <name evidence="7" type="ORF">CWC19_02920</name>
    <name evidence="8" type="ORF">CWC20_06905</name>
</gene>
<evidence type="ECO:0000256" key="5">
    <source>
        <dbReference type="ARBA" id="ARBA00023136"/>
    </source>
</evidence>
<evidence type="ECO:0000313" key="9">
    <source>
        <dbReference type="Proteomes" id="UP000307164"/>
    </source>
</evidence>
<keyword evidence="4 6" id="KW-1133">Transmembrane helix</keyword>
<sequence>MLLNFYISRLVIKYLGSDLYGLVNVVTGFVILVSFFSTVLEATAQRYISQSLALENEAQSTISIFLFINIAASLFISSLVYILGCYYIENNLNQMILSDEVIHQVFIYALLSFVVNLIASPIMSIFISYEKVGYYAIFTFLEVCLKFVFLIYIPFNVDSKVLYYSQVLLFSVVISRGLAYVSVKFLFKKIKLIPRFDIVKISEIFSFTSWNLIGSLAAISNNQGVSLIINLFFSLSVSASRAITLQLNSAIVQVMNSVQMALNPQIFKNYTCKDYKYLNNVIVLNGRVVCFLSSVFCIVLIGNIDGLLKFWLDDYPEYLVEFVTLMLVDVYIISQTSALVTLVQASGKIKVYQIVVGGTMLINLPLSYFLVSYFDNPLIFYMVAIVVSTICLVQRIVFVKRLRVINVRSYCQRVIGSGLICIAILVPGKLFYKYMLPNSLLLFDIVFSLVFTVLIYYSLNFSKEERKKIHTACGSFLSKK</sequence>
<keyword evidence="9" id="KW-1185">Reference proteome</keyword>
<feature type="transmembrane region" description="Helical" evidence="6">
    <location>
        <begin position="322"/>
        <end position="342"/>
    </location>
</feature>
<feature type="transmembrane region" description="Helical" evidence="6">
    <location>
        <begin position="379"/>
        <end position="398"/>
    </location>
</feature>